<feature type="domain" description="Dienelactone hydrolase" evidence="2">
    <location>
        <begin position="139"/>
        <end position="237"/>
    </location>
</feature>
<dbReference type="AlphaFoldDB" id="A0A517YIE5"/>
<proteinExistence type="predicted"/>
<dbReference type="PANTHER" id="PTHR43037">
    <property type="entry name" value="UNNAMED PRODUCT-RELATED"/>
    <property type="match status" value="1"/>
</dbReference>
<dbReference type="InterPro" id="IPR002925">
    <property type="entry name" value="Dienelactn_hydro"/>
</dbReference>
<dbReference type="Proteomes" id="UP000315017">
    <property type="component" value="Chromosome"/>
</dbReference>
<keyword evidence="4" id="KW-1185">Reference proteome</keyword>
<dbReference type="InterPro" id="IPR029058">
    <property type="entry name" value="AB_hydrolase_fold"/>
</dbReference>
<gene>
    <name evidence="3" type="ORF">ETAA8_51210</name>
</gene>
<dbReference type="Pfam" id="PF01738">
    <property type="entry name" value="DLH"/>
    <property type="match status" value="1"/>
</dbReference>
<dbReference type="SUPFAM" id="SSF53474">
    <property type="entry name" value="alpha/beta-Hydrolases"/>
    <property type="match status" value="1"/>
</dbReference>
<name>A0A517YIE5_9BACT</name>
<evidence type="ECO:0000313" key="4">
    <source>
        <dbReference type="Proteomes" id="UP000315017"/>
    </source>
</evidence>
<keyword evidence="1" id="KW-0732">Signal</keyword>
<evidence type="ECO:0000313" key="3">
    <source>
        <dbReference type="EMBL" id="QDU30003.1"/>
    </source>
</evidence>
<reference evidence="3 4" key="1">
    <citation type="submission" date="2019-02" db="EMBL/GenBank/DDBJ databases">
        <title>Deep-cultivation of Planctomycetes and their phenomic and genomic characterization uncovers novel biology.</title>
        <authorList>
            <person name="Wiegand S."/>
            <person name="Jogler M."/>
            <person name="Boedeker C."/>
            <person name="Pinto D."/>
            <person name="Vollmers J."/>
            <person name="Rivas-Marin E."/>
            <person name="Kohn T."/>
            <person name="Peeters S.H."/>
            <person name="Heuer A."/>
            <person name="Rast P."/>
            <person name="Oberbeckmann S."/>
            <person name="Bunk B."/>
            <person name="Jeske O."/>
            <person name="Meyerdierks A."/>
            <person name="Storesund J.E."/>
            <person name="Kallscheuer N."/>
            <person name="Luecker S."/>
            <person name="Lage O.M."/>
            <person name="Pohl T."/>
            <person name="Merkel B.J."/>
            <person name="Hornburger P."/>
            <person name="Mueller R.-W."/>
            <person name="Bruemmer F."/>
            <person name="Labrenz M."/>
            <person name="Spormann A.M."/>
            <person name="Op den Camp H."/>
            <person name="Overmann J."/>
            <person name="Amann R."/>
            <person name="Jetten M.S.M."/>
            <person name="Mascher T."/>
            <person name="Medema M.H."/>
            <person name="Devos D.P."/>
            <person name="Kaster A.-K."/>
            <person name="Ovreas L."/>
            <person name="Rohde M."/>
            <person name="Galperin M.Y."/>
            <person name="Jogler C."/>
        </authorList>
    </citation>
    <scope>NUCLEOTIDE SEQUENCE [LARGE SCALE GENOMIC DNA]</scope>
    <source>
        <strain evidence="3 4">ETA_A8</strain>
    </source>
</reference>
<accession>A0A517YIE5</accession>
<evidence type="ECO:0000259" key="2">
    <source>
        <dbReference type="Pfam" id="PF01738"/>
    </source>
</evidence>
<dbReference type="OrthoDB" id="9764953at2"/>
<dbReference type="InterPro" id="IPR050955">
    <property type="entry name" value="Plant_Biomass_Hydrol_Est"/>
</dbReference>
<dbReference type="PANTHER" id="PTHR43037:SF1">
    <property type="entry name" value="BLL1128 PROTEIN"/>
    <property type="match status" value="1"/>
</dbReference>
<dbReference type="EMBL" id="CP036274">
    <property type="protein sequence ID" value="QDU30003.1"/>
    <property type="molecule type" value="Genomic_DNA"/>
</dbReference>
<dbReference type="KEGG" id="aagg:ETAA8_51210"/>
<sequence>MLSRIALCLGIVLVTLLTDDVDAADNLDRFEARTYAGAGGEKLNYRLLKPKDYDPNKKYPLVLFMHGAGERGDDNKRQLVHGMNDFASDEVMAKYPAFVVAPQCPNGKKWVEVDWGAAKHTAPEKPSISLQLTFETLDAIAKEFSIDDKRIYVTGLSMGGYGTWDSIERKPDYFAAAAPICGGGDVEQAKKLTKLPIWAFHGDKDTAVKPERSRDMIAAIKAAGGEPKYTEYPGVGHNSWTATYRNPEFYAWLFAQKK</sequence>
<protein>
    <submittedName>
        <fullName evidence="3">Prolyl oligopeptidase family protein</fullName>
    </submittedName>
</protein>
<organism evidence="3 4">
    <name type="scientific">Anatilimnocola aggregata</name>
    <dbReference type="NCBI Taxonomy" id="2528021"/>
    <lineage>
        <taxon>Bacteria</taxon>
        <taxon>Pseudomonadati</taxon>
        <taxon>Planctomycetota</taxon>
        <taxon>Planctomycetia</taxon>
        <taxon>Pirellulales</taxon>
        <taxon>Pirellulaceae</taxon>
        <taxon>Anatilimnocola</taxon>
    </lineage>
</organism>
<dbReference type="GO" id="GO:0016787">
    <property type="term" value="F:hydrolase activity"/>
    <property type="evidence" value="ECO:0007669"/>
    <property type="project" value="InterPro"/>
</dbReference>
<evidence type="ECO:0000256" key="1">
    <source>
        <dbReference type="ARBA" id="ARBA00022729"/>
    </source>
</evidence>
<dbReference type="RefSeq" id="WP_145094740.1">
    <property type="nucleotide sequence ID" value="NZ_CP036274.1"/>
</dbReference>
<dbReference type="Gene3D" id="3.40.50.1820">
    <property type="entry name" value="alpha/beta hydrolase"/>
    <property type="match status" value="1"/>
</dbReference>